<reference evidence="7 8" key="1">
    <citation type="submission" date="2019-12" db="EMBL/GenBank/DDBJ databases">
        <title>Whole genome shotgun sequence of Streptomyces hygroscopicus subsp. glebosus NBRC 13786.</title>
        <authorList>
            <person name="Ichikawa N."/>
            <person name="Kimura A."/>
            <person name="Kitahashi Y."/>
            <person name="Komaki H."/>
            <person name="Tamura T."/>
        </authorList>
    </citation>
    <scope>NUCLEOTIDE SEQUENCE [LARGE SCALE GENOMIC DNA]</scope>
    <source>
        <strain evidence="7 8">NBRC 13786</strain>
    </source>
</reference>
<dbReference type="GO" id="GO:0046872">
    <property type="term" value="F:metal ion binding"/>
    <property type="evidence" value="ECO:0007669"/>
    <property type="project" value="UniProtKB-KW"/>
</dbReference>
<dbReference type="InterPro" id="IPR051090">
    <property type="entry name" value="Inositol_monoP_superfamily"/>
</dbReference>
<keyword evidence="5 6" id="KW-0460">Magnesium</keyword>
<dbReference type="GO" id="GO:0000105">
    <property type="term" value="P:L-histidine biosynthetic process"/>
    <property type="evidence" value="ECO:0007669"/>
    <property type="project" value="TreeGrafter"/>
</dbReference>
<evidence type="ECO:0000256" key="1">
    <source>
        <dbReference type="ARBA" id="ARBA00001946"/>
    </source>
</evidence>
<evidence type="ECO:0000313" key="7">
    <source>
        <dbReference type="EMBL" id="GFE12734.1"/>
    </source>
</evidence>
<protein>
    <submittedName>
        <fullName evidence="7">Histidinol-phosphatase</fullName>
    </submittedName>
</protein>
<evidence type="ECO:0000313" key="8">
    <source>
        <dbReference type="Proteomes" id="UP000430079"/>
    </source>
</evidence>
<organism evidence="7 8">
    <name type="scientific">Streptomyces glebosus</name>
    <dbReference type="NCBI Taxonomy" id="249580"/>
    <lineage>
        <taxon>Bacteria</taxon>
        <taxon>Bacillati</taxon>
        <taxon>Actinomycetota</taxon>
        <taxon>Actinomycetes</taxon>
        <taxon>Kitasatosporales</taxon>
        <taxon>Streptomycetaceae</taxon>
        <taxon>Streptomyces</taxon>
    </lineage>
</organism>
<dbReference type="Gene3D" id="3.30.540.10">
    <property type="entry name" value="Fructose-1,6-Bisphosphatase, subunit A, domain 1"/>
    <property type="match status" value="1"/>
</dbReference>
<dbReference type="EMBL" id="BLIO01000001">
    <property type="protein sequence ID" value="GFE12734.1"/>
    <property type="molecule type" value="Genomic_DNA"/>
</dbReference>
<accession>A0A640SPA6</accession>
<sequence length="258" mass="27456">MIDTFTSELVRFAEQLADESRRMLAGAATVAVRVDVKADNSFVTEVDRAIEARLRELIAAAHPEHGVMGEESGSHDLDAEVVWVLDPVDGTAPFIAGIPVYGTLIGVSRFGRPWIGVLDYPATGDRWVGVNGVFARRNGVAVRTRRCAAPAAALATCSNPDFFRPDEYPALARVRDEVRYILYGASSFAYGMLASGRTDLAVDSGLKPYDVFAPAAVIGGAGGLMTEWSGADIHLASQGQIVAAGDPELHAAAVKLLR</sequence>
<evidence type="ECO:0000256" key="2">
    <source>
        <dbReference type="ARBA" id="ARBA00009759"/>
    </source>
</evidence>
<dbReference type="Gene3D" id="3.40.190.80">
    <property type="match status" value="1"/>
</dbReference>
<dbReference type="GO" id="GO:0016791">
    <property type="term" value="F:phosphatase activity"/>
    <property type="evidence" value="ECO:0007669"/>
    <property type="project" value="UniProtKB-ARBA"/>
</dbReference>
<dbReference type="RefSeq" id="WP_190144684.1">
    <property type="nucleotide sequence ID" value="NZ_BLIO01000001.1"/>
</dbReference>
<evidence type="ECO:0000256" key="4">
    <source>
        <dbReference type="ARBA" id="ARBA00022801"/>
    </source>
</evidence>
<comment type="similarity">
    <text evidence="2">Belongs to the inositol monophosphatase superfamily.</text>
</comment>
<dbReference type="PANTHER" id="PTHR43200">
    <property type="entry name" value="PHOSPHATASE"/>
    <property type="match status" value="1"/>
</dbReference>
<keyword evidence="8" id="KW-1185">Reference proteome</keyword>
<feature type="binding site" evidence="6">
    <location>
        <position position="70"/>
    </location>
    <ligand>
        <name>Mg(2+)</name>
        <dbReference type="ChEBI" id="CHEBI:18420"/>
        <label>1</label>
        <note>catalytic</note>
    </ligand>
</feature>
<dbReference type="SUPFAM" id="SSF56655">
    <property type="entry name" value="Carbohydrate phosphatase"/>
    <property type="match status" value="1"/>
</dbReference>
<keyword evidence="3 6" id="KW-0479">Metal-binding</keyword>
<comment type="caution">
    <text evidence="7">The sequence shown here is derived from an EMBL/GenBank/DDBJ whole genome shotgun (WGS) entry which is preliminary data.</text>
</comment>
<dbReference type="Pfam" id="PF00459">
    <property type="entry name" value="Inositol_P"/>
    <property type="match status" value="1"/>
</dbReference>
<evidence type="ECO:0000256" key="3">
    <source>
        <dbReference type="ARBA" id="ARBA00022723"/>
    </source>
</evidence>
<dbReference type="PRINTS" id="PR00377">
    <property type="entry name" value="IMPHPHTASES"/>
</dbReference>
<dbReference type="Proteomes" id="UP000430079">
    <property type="component" value="Unassembled WGS sequence"/>
</dbReference>
<dbReference type="AlphaFoldDB" id="A0A640SPA6"/>
<name>A0A640SPA6_9ACTN</name>
<gene>
    <name evidence="7" type="ORF">Sgleb_07810</name>
</gene>
<feature type="binding site" evidence="6">
    <location>
        <position position="210"/>
    </location>
    <ligand>
        <name>Mg(2+)</name>
        <dbReference type="ChEBI" id="CHEBI:18420"/>
        <label>1</label>
        <note>catalytic</note>
    </ligand>
</feature>
<comment type="cofactor">
    <cofactor evidence="1 6">
        <name>Mg(2+)</name>
        <dbReference type="ChEBI" id="CHEBI:18420"/>
    </cofactor>
</comment>
<feature type="binding site" evidence="6">
    <location>
        <position position="86"/>
    </location>
    <ligand>
        <name>Mg(2+)</name>
        <dbReference type="ChEBI" id="CHEBI:18420"/>
        <label>1</label>
        <note>catalytic</note>
    </ligand>
</feature>
<feature type="binding site" evidence="6">
    <location>
        <position position="89"/>
    </location>
    <ligand>
        <name>Mg(2+)</name>
        <dbReference type="ChEBI" id="CHEBI:18420"/>
        <label>1</label>
        <note>catalytic</note>
    </ligand>
</feature>
<keyword evidence="4" id="KW-0378">Hydrolase</keyword>
<dbReference type="PANTHER" id="PTHR43200:SF6">
    <property type="entry name" value="3'(2'),5'-BISPHOSPHATE NUCLEOTIDASE"/>
    <property type="match status" value="1"/>
</dbReference>
<evidence type="ECO:0000256" key="5">
    <source>
        <dbReference type="ARBA" id="ARBA00022842"/>
    </source>
</evidence>
<dbReference type="InterPro" id="IPR000760">
    <property type="entry name" value="Inositol_monophosphatase-like"/>
</dbReference>
<proteinExistence type="inferred from homology"/>
<evidence type="ECO:0000256" key="6">
    <source>
        <dbReference type="PIRSR" id="PIRSR600760-2"/>
    </source>
</evidence>